<name>A0A5J4QVV4_9EUKA</name>
<protein>
    <submittedName>
        <fullName evidence="1">Uncharacterized protein</fullName>
    </submittedName>
</protein>
<accession>A0A5J4QVV4</accession>
<dbReference type="EMBL" id="SNRW01044151">
    <property type="protein sequence ID" value="KAA6325318.1"/>
    <property type="molecule type" value="Genomic_DNA"/>
</dbReference>
<feature type="non-terminal residue" evidence="1">
    <location>
        <position position="26"/>
    </location>
</feature>
<sequence length="26" mass="2926">MAMLAMFIAHPLPESIHYENIIDPTA</sequence>
<gene>
    <name evidence="1" type="ORF">EZS28_054083</name>
</gene>
<dbReference type="AlphaFoldDB" id="A0A5J4QVV4"/>
<evidence type="ECO:0000313" key="1">
    <source>
        <dbReference type="EMBL" id="KAA6325318.1"/>
    </source>
</evidence>
<proteinExistence type="predicted"/>
<reference evidence="1 2" key="1">
    <citation type="submission" date="2019-03" db="EMBL/GenBank/DDBJ databases">
        <title>Single cell metagenomics reveals metabolic interactions within the superorganism composed of flagellate Streblomastix strix and complex community of Bacteroidetes bacteria on its surface.</title>
        <authorList>
            <person name="Treitli S.C."/>
            <person name="Kolisko M."/>
            <person name="Husnik F."/>
            <person name="Keeling P."/>
            <person name="Hampl V."/>
        </authorList>
    </citation>
    <scope>NUCLEOTIDE SEQUENCE [LARGE SCALE GENOMIC DNA]</scope>
    <source>
        <strain evidence="1">ST1C</strain>
    </source>
</reference>
<evidence type="ECO:0000313" key="2">
    <source>
        <dbReference type="Proteomes" id="UP000324800"/>
    </source>
</evidence>
<dbReference type="Proteomes" id="UP000324800">
    <property type="component" value="Unassembled WGS sequence"/>
</dbReference>
<comment type="caution">
    <text evidence="1">The sequence shown here is derived from an EMBL/GenBank/DDBJ whole genome shotgun (WGS) entry which is preliminary data.</text>
</comment>
<organism evidence="1 2">
    <name type="scientific">Streblomastix strix</name>
    <dbReference type="NCBI Taxonomy" id="222440"/>
    <lineage>
        <taxon>Eukaryota</taxon>
        <taxon>Metamonada</taxon>
        <taxon>Preaxostyla</taxon>
        <taxon>Oxymonadida</taxon>
        <taxon>Streblomastigidae</taxon>
        <taxon>Streblomastix</taxon>
    </lineage>
</organism>